<evidence type="ECO:0000256" key="3">
    <source>
        <dbReference type="ARBA" id="ARBA00023125"/>
    </source>
</evidence>
<organism evidence="6 7">
    <name type="scientific">Pseudonocardia acidicola</name>
    <dbReference type="NCBI Taxonomy" id="2724939"/>
    <lineage>
        <taxon>Bacteria</taxon>
        <taxon>Bacillati</taxon>
        <taxon>Actinomycetota</taxon>
        <taxon>Actinomycetes</taxon>
        <taxon>Pseudonocardiales</taxon>
        <taxon>Pseudonocardiaceae</taxon>
        <taxon>Pseudonocardia</taxon>
    </lineage>
</organism>
<dbReference type="InterPro" id="IPR005119">
    <property type="entry name" value="LysR_subst-bd"/>
</dbReference>
<proteinExistence type="inferred from homology"/>
<evidence type="ECO:0000259" key="5">
    <source>
        <dbReference type="PROSITE" id="PS50931"/>
    </source>
</evidence>
<protein>
    <submittedName>
        <fullName evidence="6">LysR family transcriptional regulator</fullName>
    </submittedName>
</protein>
<name>A0ABX1S3Z9_9PSEU</name>
<dbReference type="Pfam" id="PF03466">
    <property type="entry name" value="LysR_substrate"/>
    <property type="match status" value="1"/>
</dbReference>
<dbReference type="InterPro" id="IPR036388">
    <property type="entry name" value="WH-like_DNA-bd_sf"/>
</dbReference>
<dbReference type="PANTHER" id="PTHR30419">
    <property type="entry name" value="HTH-TYPE TRANSCRIPTIONAL REGULATOR YBHD"/>
    <property type="match status" value="1"/>
</dbReference>
<dbReference type="PROSITE" id="PS50931">
    <property type="entry name" value="HTH_LYSR"/>
    <property type="match status" value="1"/>
</dbReference>
<feature type="domain" description="HTH lysR-type" evidence="5">
    <location>
        <begin position="1"/>
        <end position="58"/>
    </location>
</feature>
<dbReference type="EMBL" id="JAAXLA010000003">
    <property type="protein sequence ID" value="NMH96293.1"/>
    <property type="molecule type" value="Genomic_DNA"/>
</dbReference>
<dbReference type="InterPro" id="IPR000847">
    <property type="entry name" value="LysR_HTH_N"/>
</dbReference>
<evidence type="ECO:0000313" key="7">
    <source>
        <dbReference type="Proteomes" id="UP000820669"/>
    </source>
</evidence>
<dbReference type="RefSeq" id="WP_169379651.1">
    <property type="nucleotide sequence ID" value="NZ_JAAXLA010000003.1"/>
</dbReference>
<evidence type="ECO:0000256" key="2">
    <source>
        <dbReference type="ARBA" id="ARBA00023015"/>
    </source>
</evidence>
<dbReference type="SUPFAM" id="SSF46785">
    <property type="entry name" value="Winged helix' DNA-binding domain"/>
    <property type="match status" value="1"/>
</dbReference>
<gene>
    <name evidence="6" type="ORF">HF526_02985</name>
</gene>
<evidence type="ECO:0000313" key="6">
    <source>
        <dbReference type="EMBL" id="NMH96293.1"/>
    </source>
</evidence>
<reference evidence="6 7" key="1">
    <citation type="submission" date="2020-04" db="EMBL/GenBank/DDBJ databases">
        <authorList>
            <person name="Klaysubun C."/>
            <person name="Duangmal K."/>
            <person name="Lipun K."/>
        </authorList>
    </citation>
    <scope>NUCLEOTIDE SEQUENCE [LARGE SCALE GENOMIC DNA]</scope>
    <source>
        <strain evidence="6 7">K10HN5</strain>
    </source>
</reference>
<keyword evidence="7" id="KW-1185">Reference proteome</keyword>
<dbReference type="Gene3D" id="1.10.10.10">
    <property type="entry name" value="Winged helix-like DNA-binding domain superfamily/Winged helix DNA-binding domain"/>
    <property type="match status" value="1"/>
</dbReference>
<dbReference type="SUPFAM" id="SSF53850">
    <property type="entry name" value="Periplasmic binding protein-like II"/>
    <property type="match status" value="1"/>
</dbReference>
<keyword evidence="2" id="KW-0805">Transcription regulation</keyword>
<accession>A0ABX1S3Z9</accession>
<sequence length="291" mass="30398">MELRQLEHVLAVARHGTFTAAAAALPMAQSALSTSVRNLEAELGVALFERTTRRVELTAAGRVFLPAAGRLVADAGAAREAVAAMAGLSSGRVAIGTLEMLTSVDLPARLAAFRRAHPGIELSVLGLATYPELLERLLAGELDLSFLPLDGAPPVGVSVLAEWRENLVLVAAEDHPLARFDTVRLADLDGATFVDFGASTTLHGAVQRLVAASGIRRRIAGQVSQRSMLLDLVRAGLGVSVVPRPVAERSGLAIVAIVNPVPYWTIVLATRTPRPVNPAAAALAESLLAAG</sequence>
<dbReference type="Pfam" id="PF00126">
    <property type="entry name" value="HTH_1"/>
    <property type="match status" value="1"/>
</dbReference>
<keyword evidence="4" id="KW-0804">Transcription</keyword>
<comment type="similarity">
    <text evidence="1">Belongs to the LysR transcriptional regulatory family.</text>
</comment>
<dbReference type="Proteomes" id="UP000820669">
    <property type="component" value="Unassembled WGS sequence"/>
</dbReference>
<dbReference type="InterPro" id="IPR050950">
    <property type="entry name" value="HTH-type_LysR_regulators"/>
</dbReference>
<dbReference type="InterPro" id="IPR036390">
    <property type="entry name" value="WH_DNA-bd_sf"/>
</dbReference>
<keyword evidence="3" id="KW-0238">DNA-binding</keyword>
<comment type="caution">
    <text evidence="6">The sequence shown here is derived from an EMBL/GenBank/DDBJ whole genome shotgun (WGS) entry which is preliminary data.</text>
</comment>
<dbReference type="PRINTS" id="PR00039">
    <property type="entry name" value="HTHLYSR"/>
</dbReference>
<dbReference type="Gene3D" id="3.40.190.290">
    <property type="match status" value="1"/>
</dbReference>
<evidence type="ECO:0000256" key="4">
    <source>
        <dbReference type="ARBA" id="ARBA00023163"/>
    </source>
</evidence>
<evidence type="ECO:0000256" key="1">
    <source>
        <dbReference type="ARBA" id="ARBA00009437"/>
    </source>
</evidence>